<dbReference type="EC" id="4.1.2.13" evidence="7"/>
<protein>
    <submittedName>
        <fullName evidence="7">Fructose-bisphosphate aldolase Fba</fullName>
        <ecNumber evidence="7">4.1.2.13</ecNumber>
    </submittedName>
</protein>
<feature type="binding site" evidence="6">
    <location>
        <position position="246"/>
    </location>
    <ligand>
        <name>Zn(2+)</name>
        <dbReference type="ChEBI" id="CHEBI:29105"/>
        <label>1</label>
        <note>catalytic</note>
    </ligand>
</feature>
<feature type="binding site" evidence="5">
    <location>
        <position position="219"/>
    </location>
    <ligand>
        <name>dihydroxyacetone phosphate</name>
        <dbReference type="ChEBI" id="CHEBI:57642"/>
    </ligand>
</feature>
<name>A0A097ANF7_THEKI</name>
<dbReference type="GO" id="GO:0006096">
    <property type="term" value="P:glycolytic process"/>
    <property type="evidence" value="ECO:0007669"/>
    <property type="project" value="InterPro"/>
</dbReference>
<evidence type="ECO:0000256" key="1">
    <source>
        <dbReference type="ARBA" id="ARBA00022723"/>
    </source>
</evidence>
<dbReference type="EMBL" id="CP009170">
    <property type="protein sequence ID" value="AIS51348.1"/>
    <property type="molecule type" value="Genomic_DNA"/>
</dbReference>
<sequence>MYLFYNFLELFSNKCYNEKVKLHNKDSILKSGLTKELFEMLVTGIEILSKAHKEGYAVGAFNTSNLEITQAIVEAAEETKSPVIIQVSEGGLKYAGIETISAIVRTMAEKASVPIALHLDHGTDFDIVMKCLRNGWTSVMMDASKLPLEENIRVTKNVVQIAHGMGVSVEAEIGKIGGTEDNITVDEREAAMTDPEEALKFAKETGIDYLAIAIGTAHGPYKGEPKLDFERLKKIKEMLNIPLVLHGASGVPEDAIKKAVSFGINKINIDTDIRQAFARRLRELLEKDQEVYDPRKILGPCKEAMKEVIKQKMILFGAAGRA</sequence>
<comment type="cofactor">
    <cofactor evidence="6">
        <name>Zn(2+)</name>
        <dbReference type="ChEBI" id="CHEBI:29105"/>
    </cofactor>
    <text evidence="6">Binds 2 Zn(2+) ions per subunit. One is catalytic and the other provides a structural contribution.</text>
</comment>
<keyword evidence="2 6" id="KW-0862">Zinc</keyword>
<evidence type="ECO:0000313" key="7">
    <source>
        <dbReference type="EMBL" id="AIS51348.1"/>
    </source>
</evidence>
<gene>
    <name evidence="7" type="primary">fba</name>
    <name evidence="7" type="ORF">TKV_c01430</name>
</gene>
<feature type="binding site" evidence="5">
    <location>
        <begin position="247"/>
        <end position="249"/>
    </location>
    <ligand>
        <name>dihydroxyacetone phosphate</name>
        <dbReference type="ChEBI" id="CHEBI:57642"/>
    </ligand>
</feature>
<dbReference type="AlphaFoldDB" id="A0A097ANF7"/>
<dbReference type="PIRSF" id="PIRSF001359">
    <property type="entry name" value="F_bP_aldolase_II"/>
    <property type="match status" value="1"/>
</dbReference>
<feature type="binding site" evidence="6">
    <location>
        <position position="218"/>
    </location>
    <ligand>
        <name>Zn(2+)</name>
        <dbReference type="ChEBI" id="CHEBI:29105"/>
        <label>1</label>
        <note>catalytic</note>
    </ligand>
</feature>
<dbReference type="eggNOG" id="COG0191">
    <property type="taxonomic scope" value="Bacteria"/>
</dbReference>
<dbReference type="PROSITE" id="PS00806">
    <property type="entry name" value="ALDOLASE_CLASS_II_2"/>
    <property type="match status" value="1"/>
</dbReference>
<dbReference type="SUPFAM" id="SSF51569">
    <property type="entry name" value="Aldolase"/>
    <property type="match status" value="1"/>
</dbReference>
<feature type="binding site" evidence="6">
    <location>
        <position position="142"/>
    </location>
    <ligand>
        <name>Zn(2+)</name>
        <dbReference type="ChEBI" id="CHEBI:29105"/>
        <label>2</label>
    </ligand>
</feature>
<dbReference type="NCBIfam" id="TIGR01859">
    <property type="entry name" value="fruc_bis_ald"/>
    <property type="match status" value="1"/>
</dbReference>
<dbReference type="HOGENOM" id="CLU_040088_0_1_9"/>
<reference evidence="8" key="1">
    <citation type="journal article" date="2015" name="Genome Announc.">
        <title>Whole-Genome Sequences of 80 Environmental and Clinical Isolates of Burkholderia pseudomallei.</title>
        <authorList>
            <person name="Johnson S.L."/>
            <person name="Baker A.L."/>
            <person name="Chain P.S."/>
            <person name="Currie B.J."/>
            <person name="Daligault H.E."/>
            <person name="Davenport K.W."/>
            <person name="Davis C.B."/>
            <person name="Inglis T.J."/>
            <person name="Kaestli M."/>
            <person name="Koren S."/>
            <person name="Mayo M."/>
            <person name="Merritt A.J."/>
            <person name="Price E.P."/>
            <person name="Sarovich D.S."/>
            <person name="Warner J."/>
            <person name="Rosovitz M.J."/>
        </authorList>
    </citation>
    <scope>NUCLEOTIDE SEQUENCE [LARGE SCALE GENOMIC DNA]</scope>
    <source>
        <strain evidence="8">DSM 2030</strain>
    </source>
</reference>
<dbReference type="PANTHER" id="PTHR30304:SF0">
    <property type="entry name" value="D-TAGATOSE-1,6-BISPHOSPHATE ALDOLASE SUBUNIT GATY-RELATED"/>
    <property type="match status" value="1"/>
</dbReference>
<keyword evidence="8" id="KW-1185">Reference proteome</keyword>
<feature type="binding site" evidence="6">
    <location>
        <position position="172"/>
    </location>
    <ligand>
        <name>Zn(2+)</name>
        <dbReference type="ChEBI" id="CHEBI:29105"/>
        <label>2</label>
    </ligand>
</feature>
<dbReference type="NCBIfam" id="NF009497">
    <property type="entry name" value="PRK12857.1"/>
    <property type="match status" value="1"/>
</dbReference>
<dbReference type="Proteomes" id="UP000029669">
    <property type="component" value="Chromosome"/>
</dbReference>
<feature type="active site" description="Proton donor" evidence="4">
    <location>
        <position position="120"/>
    </location>
</feature>
<dbReference type="PANTHER" id="PTHR30304">
    <property type="entry name" value="D-TAGATOSE-1,6-BISPHOSPHATE ALDOLASE"/>
    <property type="match status" value="1"/>
</dbReference>
<dbReference type="InterPro" id="IPR011289">
    <property type="entry name" value="Fruc_bis_ald_class-2"/>
</dbReference>
<dbReference type="NCBIfam" id="TIGR00167">
    <property type="entry name" value="cbbA"/>
    <property type="match status" value="1"/>
</dbReference>
<feature type="binding site" evidence="6">
    <location>
        <position position="121"/>
    </location>
    <ligand>
        <name>Zn(2+)</name>
        <dbReference type="ChEBI" id="CHEBI:29105"/>
        <label>1</label>
        <note>catalytic</note>
    </ligand>
</feature>
<dbReference type="GO" id="GO:0004332">
    <property type="term" value="F:fructose-bisphosphate aldolase activity"/>
    <property type="evidence" value="ECO:0007669"/>
    <property type="project" value="UniProtKB-EC"/>
</dbReference>
<dbReference type="KEGG" id="tki:TKV_c01430"/>
<dbReference type="InterPro" id="IPR000771">
    <property type="entry name" value="FBA_II"/>
</dbReference>
<evidence type="ECO:0000256" key="6">
    <source>
        <dbReference type="PIRSR" id="PIRSR001359-3"/>
    </source>
</evidence>
<organism evidence="7 8">
    <name type="scientific">Thermoanaerobacter kivui</name>
    <name type="common">Acetogenium kivui</name>
    <dbReference type="NCBI Taxonomy" id="2325"/>
    <lineage>
        <taxon>Bacteria</taxon>
        <taxon>Bacillati</taxon>
        <taxon>Bacillota</taxon>
        <taxon>Clostridia</taxon>
        <taxon>Thermoanaerobacterales</taxon>
        <taxon>Thermoanaerobacteraceae</taxon>
        <taxon>Thermoanaerobacter</taxon>
    </lineage>
</organism>
<dbReference type="STRING" id="2325.TKV_c01430"/>
<evidence type="ECO:0000313" key="8">
    <source>
        <dbReference type="Proteomes" id="UP000029669"/>
    </source>
</evidence>
<evidence type="ECO:0000256" key="3">
    <source>
        <dbReference type="ARBA" id="ARBA00023239"/>
    </source>
</evidence>
<proteinExistence type="predicted"/>
<dbReference type="Gene3D" id="3.20.20.70">
    <property type="entry name" value="Aldolase class I"/>
    <property type="match status" value="1"/>
</dbReference>
<keyword evidence="3 7" id="KW-0456">Lyase</keyword>
<accession>A0A097ANF7</accession>
<dbReference type="GO" id="GO:0030388">
    <property type="term" value="P:fructose 1,6-bisphosphate metabolic process"/>
    <property type="evidence" value="ECO:0007669"/>
    <property type="project" value="InterPro"/>
</dbReference>
<evidence type="ECO:0000256" key="5">
    <source>
        <dbReference type="PIRSR" id="PIRSR001359-2"/>
    </source>
</evidence>
<keyword evidence="1 6" id="KW-0479">Metal-binding</keyword>
<dbReference type="InterPro" id="IPR013785">
    <property type="entry name" value="Aldolase_TIM"/>
</dbReference>
<dbReference type="Pfam" id="PF01116">
    <property type="entry name" value="F_bP_aldolase"/>
    <property type="match status" value="1"/>
</dbReference>
<dbReference type="CDD" id="cd00947">
    <property type="entry name" value="TBP_aldolase_IIB"/>
    <property type="match status" value="1"/>
</dbReference>
<dbReference type="GO" id="GO:0008270">
    <property type="term" value="F:zinc ion binding"/>
    <property type="evidence" value="ECO:0007669"/>
    <property type="project" value="InterPro"/>
</dbReference>
<evidence type="ECO:0000256" key="2">
    <source>
        <dbReference type="ARBA" id="ARBA00022833"/>
    </source>
</evidence>
<feature type="binding site" evidence="5">
    <location>
        <begin position="268"/>
        <end position="271"/>
    </location>
    <ligand>
        <name>dihydroxyacetone phosphate</name>
        <dbReference type="ChEBI" id="CHEBI:57642"/>
    </ligand>
</feature>
<evidence type="ECO:0000256" key="4">
    <source>
        <dbReference type="PIRSR" id="PIRSR001359-1"/>
    </source>
</evidence>
<dbReference type="InterPro" id="IPR050246">
    <property type="entry name" value="Class_II_FBP_aldolase"/>
</dbReference>